<dbReference type="CDD" id="cd00038">
    <property type="entry name" value="CAP_ED"/>
    <property type="match status" value="1"/>
</dbReference>
<dbReference type="GO" id="GO:0003677">
    <property type="term" value="F:DNA binding"/>
    <property type="evidence" value="ECO:0007669"/>
    <property type="project" value="UniProtKB-KW"/>
</dbReference>
<dbReference type="Proteomes" id="UP000095727">
    <property type="component" value="Unassembled WGS sequence"/>
</dbReference>
<dbReference type="InterPro" id="IPR012318">
    <property type="entry name" value="HTH_CRP"/>
</dbReference>
<dbReference type="InterPro" id="IPR000595">
    <property type="entry name" value="cNMP-bd_dom"/>
</dbReference>
<dbReference type="GO" id="GO:0006355">
    <property type="term" value="P:regulation of DNA-templated transcription"/>
    <property type="evidence" value="ECO:0007669"/>
    <property type="project" value="InterPro"/>
</dbReference>
<keyword evidence="2" id="KW-0238">DNA-binding</keyword>
<dbReference type="Pfam" id="PF00027">
    <property type="entry name" value="cNMP_binding"/>
    <property type="match status" value="1"/>
</dbReference>
<evidence type="ECO:0000256" key="3">
    <source>
        <dbReference type="ARBA" id="ARBA00023163"/>
    </source>
</evidence>
<protein>
    <submittedName>
        <fullName evidence="4">Transcriptional activator FtrB</fullName>
    </submittedName>
</protein>
<dbReference type="RefSeq" id="WP_055155568.1">
    <property type="nucleotide sequence ID" value="NZ_CYXR01000002.1"/>
</dbReference>
<reference evidence="4 5" key="1">
    <citation type="submission" date="2015-09" db="EMBL/GenBank/DDBJ databases">
        <authorList>
            <consortium name="Pathogen Informatics"/>
        </authorList>
    </citation>
    <scope>NUCLEOTIDE SEQUENCE [LARGE SCALE GENOMIC DNA]</scope>
    <source>
        <strain evidence="4 5">2789STDY5834962</strain>
    </source>
</reference>
<evidence type="ECO:0000313" key="5">
    <source>
        <dbReference type="Proteomes" id="UP000095727"/>
    </source>
</evidence>
<dbReference type="SUPFAM" id="SSF46785">
    <property type="entry name" value="Winged helix' DNA-binding domain"/>
    <property type="match status" value="1"/>
</dbReference>
<gene>
    <name evidence="4" type="ORF">ERS852574_00287</name>
</gene>
<dbReference type="Gene3D" id="2.60.120.10">
    <property type="entry name" value="Jelly Rolls"/>
    <property type="match status" value="1"/>
</dbReference>
<dbReference type="PROSITE" id="PS51063">
    <property type="entry name" value="HTH_CRP_2"/>
    <property type="match status" value="1"/>
</dbReference>
<organism evidence="4 5">
    <name type="scientific">Coprococcus comes</name>
    <dbReference type="NCBI Taxonomy" id="410072"/>
    <lineage>
        <taxon>Bacteria</taxon>
        <taxon>Bacillati</taxon>
        <taxon>Bacillota</taxon>
        <taxon>Clostridia</taxon>
        <taxon>Lachnospirales</taxon>
        <taxon>Lachnospiraceae</taxon>
        <taxon>Coprococcus</taxon>
    </lineage>
</organism>
<dbReference type="InterPro" id="IPR036390">
    <property type="entry name" value="WH_DNA-bd_sf"/>
</dbReference>
<proteinExistence type="predicted"/>
<sequence length="224" mass="26640">MQKEQDREAIYRSIFFCDMDRKKADEIINRLDGRTVTYDKGEIIIREREKLNNIGILLDGVLCKVQYYRDGTEQLVQKLVSSFVVGVEIAVSEKKTSPYDVYASEQAHIFWFPVRAMEEEGVLDLRERIEFYKKTVHFLANEDIRKCRKIELLSIRGIRERIEQYLRIQQSRHKSNAFDIEFNREQMANYLGINRSVLSHELKKMEKEGILKVRKNHFELADKE</sequence>
<dbReference type="PROSITE" id="PS50042">
    <property type="entry name" value="CNMP_BINDING_3"/>
    <property type="match status" value="1"/>
</dbReference>
<keyword evidence="3" id="KW-0804">Transcription</keyword>
<dbReference type="InterPro" id="IPR018490">
    <property type="entry name" value="cNMP-bd_dom_sf"/>
</dbReference>
<accession>A0A173R3V6</accession>
<name>A0A173R3V6_9FIRM</name>
<evidence type="ECO:0000256" key="2">
    <source>
        <dbReference type="ARBA" id="ARBA00023125"/>
    </source>
</evidence>
<evidence type="ECO:0000313" key="4">
    <source>
        <dbReference type="EMBL" id="CUM72694.1"/>
    </source>
</evidence>
<dbReference type="SMART" id="SM00419">
    <property type="entry name" value="HTH_CRP"/>
    <property type="match status" value="1"/>
</dbReference>
<dbReference type="EMBL" id="CYXR01000002">
    <property type="protein sequence ID" value="CUM72694.1"/>
    <property type="molecule type" value="Genomic_DNA"/>
</dbReference>
<keyword evidence="1" id="KW-0805">Transcription regulation</keyword>
<dbReference type="InterPro" id="IPR014710">
    <property type="entry name" value="RmlC-like_jellyroll"/>
</dbReference>
<dbReference type="SUPFAM" id="SSF51206">
    <property type="entry name" value="cAMP-binding domain-like"/>
    <property type="match status" value="1"/>
</dbReference>
<dbReference type="AlphaFoldDB" id="A0A173R3V6"/>
<dbReference type="Pfam" id="PF13545">
    <property type="entry name" value="HTH_Crp_2"/>
    <property type="match status" value="1"/>
</dbReference>
<evidence type="ECO:0000256" key="1">
    <source>
        <dbReference type="ARBA" id="ARBA00023015"/>
    </source>
</evidence>